<dbReference type="Gene3D" id="3.40.50.1110">
    <property type="entry name" value="SGNH hydrolase"/>
    <property type="match status" value="1"/>
</dbReference>
<keyword evidence="1" id="KW-0732">Signal</keyword>
<evidence type="ECO:0000313" key="4">
    <source>
        <dbReference type="Proteomes" id="UP001195903"/>
    </source>
</evidence>
<dbReference type="InterPro" id="IPR051532">
    <property type="entry name" value="Ester_Hydrolysis_Enzymes"/>
</dbReference>
<dbReference type="Proteomes" id="UP001195903">
    <property type="component" value="Unassembled WGS sequence"/>
</dbReference>
<proteinExistence type="predicted"/>
<protein>
    <submittedName>
        <fullName evidence="3">Arylesterase</fullName>
    </submittedName>
</protein>
<organism evidence="3 4">
    <name type="scientific">Shewanella jiangmenensis</name>
    <dbReference type="NCBI Taxonomy" id="2837387"/>
    <lineage>
        <taxon>Bacteria</taxon>
        <taxon>Pseudomonadati</taxon>
        <taxon>Pseudomonadota</taxon>
        <taxon>Gammaproteobacteria</taxon>
        <taxon>Alteromonadales</taxon>
        <taxon>Shewanellaceae</taxon>
        <taxon>Shewanella</taxon>
    </lineage>
</organism>
<dbReference type="SUPFAM" id="SSF52266">
    <property type="entry name" value="SGNH hydrolase"/>
    <property type="match status" value="1"/>
</dbReference>
<dbReference type="RefSeq" id="WP_214506766.1">
    <property type="nucleotide sequence ID" value="NZ_JAHEPS010000002.1"/>
</dbReference>
<sequence>MRALLLALPFCLLLSLLPGCSQPQLPFLGEDGRVLAFGDSLTQGVGAAQGMDYPSRLALLCQCEVINAGVSGETTAEGAARLPEVLDETQPDLIILLEGGNDILKSTGKDALKANLATMLREAKQRSIPVLLVAVPDRQIMLKPLPLYRELADEFAVPLLEDTVAELLSQSAMKSDTVHFNDAGYHALAEQIHQLALESGAF</sequence>
<evidence type="ECO:0000256" key="1">
    <source>
        <dbReference type="SAM" id="SignalP"/>
    </source>
</evidence>
<keyword evidence="4" id="KW-1185">Reference proteome</keyword>
<evidence type="ECO:0000259" key="2">
    <source>
        <dbReference type="Pfam" id="PF13472"/>
    </source>
</evidence>
<feature type="chain" id="PRO_5046347245" evidence="1">
    <location>
        <begin position="24"/>
        <end position="202"/>
    </location>
</feature>
<accession>A0ABS5V2A3</accession>
<dbReference type="PANTHER" id="PTHR30383">
    <property type="entry name" value="THIOESTERASE 1/PROTEASE 1/LYSOPHOSPHOLIPASE L1"/>
    <property type="match status" value="1"/>
</dbReference>
<feature type="domain" description="SGNH hydrolase-type esterase" evidence="2">
    <location>
        <begin position="36"/>
        <end position="186"/>
    </location>
</feature>
<comment type="caution">
    <text evidence="3">The sequence shown here is derived from an EMBL/GenBank/DDBJ whole genome shotgun (WGS) entry which is preliminary data.</text>
</comment>
<dbReference type="InterPro" id="IPR013830">
    <property type="entry name" value="SGNH_hydro"/>
</dbReference>
<gene>
    <name evidence="3" type="ORF">KJI95_08615</name>
</gene>
<reference evidence="3 4" key="1">
    <citation type="submission" date="2021-05" db="EMBL/GenBank/DDBJ databases">
        <title>Shewanella sp. JM162201.</title>
        <authorList>
            <person name="Xu S."/>
            <person name="Li A."/>
        </authorList>
    </citation>
    <scope>NUCLEOTIDE SEQUENCE [LARGE SCALE GENOMIC DNA]</scope>
    <source>
        <strain evidence="3 4">JM162201</strain>
    </source>
</reference>
<dbReference type="Pfam" id="PF13472">
    <property type="entry name" value="Lipase_GDSL_2"/>
    <property type="match status" value="1"/>
</dbReference>
<dbReference type="EMBL" id="JAHEPS010000002">
    <property type="protein sequence ID" value="MBT1444592.1"/>
    <property type="molecule type" value="Genomic_DNA"/>
</dbReference>
<feature type="signal peptide" evidence="1">
    <location>
        <begin position="1"/>
        <end position="23"/>
    </location>
</feature>
<name>A0ABS5V2A3_9GAMM</name>
<evidence type="ECO:0000313" key="3">
    <source>
        <dbReference type="EMBL" id="MBT1444592.1"/>
    </source>
</evidence>
<dbReference type="InterPro" id="IPR036514">
    <property type="entry name" value="SGNH_hydro_sf"/>
</dbReference>